<proteinExistence type="predicted"/>
<dbReference type="STRING" id="307486.GCA_000807215_01780"/>
<reference evidence="2 3" key="1">
    <citation type="submission" date="2019-07" db="EMBL/GenBank/DDBJ databases">
        <title>Tepidimonas taiwanensis I1-1 draft genome.</title>
        <authorList>
            <person name="Da Costa M.S."/>
            <person name="Froufe H.J.C."/>
            <person name="Egas C."/>
            <person name="Albuquerque L."/>
        </authorList>
    </citation>
    <scope>NUCLEOTIDE SEQUENCE [LARGE SCALE GENOMIC DNA]</scope>
    <source>
        <strain evidence="2 3">I1-1</strain>
    </source>
</reference>
<keyword evidence="1" id="KW-0472">Membrane</keyword>
<keyword evidence="3" id="KW-1185">Reference proteome</keyword>
<organism evidence="2 3">
    <name type="scientific">Tepidimonas taiwanensis</name>
    <dbReference type="NCBI Taxonomy" id="307486"/>
    <lineage>
        <taxon>Bacteria</taxon>
        <taxon>Pseudomonadati</taxon>
        <taxon>Pseudomonadota</taxon>
        <taxon>Betaproteobacteria</taxon>
        <taxon>Burkholderiales</taxon>
        <taxon>Tepidimonas</taxon>
    </lineage>
</organism>
<dbReference type="GO" id="GO:0016757">
    <property type="term" value="F:glycosyltransferase activity"/>
    <property type="evidence" value="ECO:0007669"/>
    <property type="project" value="UniProtKB-KW"/>
</dbReference>
<evidence type="ECO:0000313" key="2">
    <source>
        <dbReference type="EMBL" id="TSE32519.1"/>
    </source>
</evidence>
<feature type="transmembrane region" description="Helical" evidence="1">
    <location>
        <begin position="367"/>
        <end position="385"/>
    </location>
</feature>
<feature type="transmembrane region" description="Helical" evidence="1">
    <location>
        <begin position="309"/>
        <end position="330"/>
    </location>
</feature>
<feature type="transmembrane region" description="Helical" evidence="1">
    <location>
        <begin position="163"/>
        <end position="194"/>
    </location>
</feature>
<comment type="caution">
    <text evidence="2">The sequence shown here is derived from an EMBL/GenBank/DDBJ whole genome shotgun (WGS) entry which is preliminary data.</text>
</comment>
<feature type="transmembrane region" description="Helical" evidence="1">
    <location>
        <begin position="128"/>
        <end position="151"/>
    </location>
</feature>
<dbReference type="EC" id="2.4.1.-" evidence="2"/>
<evidence type="ECO:0000313" key="3">
    <source>
        <dbReference type="Proteomes" id="UP000317763"/>
    </source>
</evidence>
<protein>
    <submittedName>
        <fullName evidence="2">Lipopolysaccharide core galacturonosyltransferase RgtA</fullName>
        <ecNumber evidence="2">2.4.1.-</ecNumber>
    </submittedName>
</protein>
<name>A0A554X9P6_9BURK</name>
<keyword evidence="1" id="KW-1133">Transmembrane helix</keyword>
<evidence type="ECO:0000256" key="1">
    <source>
        <dbReference type="SAM" id="Phobius"/>
    </source>
</evidence>
<keyword evidence="2" id="KW-0808">Transferase</keyword>
<sequence>MRRVVKNARTWWWVGLAAVYVGWAVARWLWVPGLEFDEAEQMLHLQRLRPSYGPQPPLFEWSLWALHTLTGGPALLVLALLKAALFVMIAVGVAHAARQACGDGGMGAPLGWWALTLAPLLWDAPRTLTHSLLATACIAVLVALSMPLIVAPDRAVSRRRWGLIGLVAAAALLAKYNAVLVLAGWSVTAMTAWWLDGRSWTRWRERVVRHSRGLPWALLGLLPFGLHVAWVWGQRSQVIDPIRAKMQAPTGGGGGVLLAFAEAWLATVGTAVLVAVVAVVVSGRRQRGVVLTAKGGGVGGGAATATSSFWLALLLGYMAAVVVAVAVLSLSAGLSDIKLRWVMPMAVPAVVLGGVALLRARPAAATVLRRVSAAVVVASLVLLVWRPTLLAQQGRASWSQLSPAAVARRLDAIGAGGAVVIADPIHLAGALAIQRAADMVVYPGSSRLAIDADRPVCAFWWVGTQPITSFADPESPTVYRVSAPNTMRWHAHTDGRAPGVLYAQAVTAANGPCPTLGQVYDRLP</sequence>
<dbReference type="AlphaFoldDB" id="A0A554X9P6"/>
<keyword evidence="1" id="KW-0812">Transmembrane</keyword>
<dbReference type="EMBL" id="VJOM01000009">
    <property type="protein sequence ID" value="TSE32519.1"/>
    <property type="molecule type" value="Genomic_DNA"/>
</dbReference>
<feature type="transmembrane region" description="Helical" evidence="1">
    <location>
        <begin position="12"/>
        <end position="30"/>
    </location>
</feature>
<accession>A0A554X9P6</accession>
<gene>
    <name evidence="2" type="primary">rgtA</name>
    <name evidence="2" type="ORF">Ttaiw_01074</name>
</gene>
<feature type="transmembrane region" description="Helical" evidence="1">
    <location>
        <begin position="104"/>
        <end position="122"/>
    </location>
</feature>
<dbReference type="Proteomes" id="UP000317763">
    <property type="component" value="Unassembled WGS sequence"/>
</dbReference>
<feature type="transmembrane region" description="Helical" evidence="1">
    <location>
        <begin position="74"/>
        <end position="97"/>
    </location>
</feature>
<feature type="transmembrane region" description="Helical" evidence="1">
    <location>
        <begin position="342"/>
        <end position="361"/>
    </location>
</feature>
<feature type="transmembrane region" description="Helical" evidence="1">
    <location>
        <begin position="254"/>
        <end position="281"/>
    </location>
</feature>
<keyword evidence="2" id="KW-0328">Glycosyltransferase</keyword>